<dbReference type="InterPro" id="IPR053737">
    <property type="entry name" value="Type_II_TA_Toxin"/>
</dbReference>
<dbReference type="Gene3D" id="1.20.120.1870">
    <property type="entry name" value="Fic/DOC protein, Fido domain"/>
    <property type="match status" value="1"/>
</dbReference>
<dbReference type="Pfam" id="PF02661">
    <property type="entry name" value="Fic"/>
    <property type="match status" value="1"/>
</dbReference>
<accession>A0A1F5NJT9</accession>
<evidence type="ECO:0000313" key="3">
    <source>
        <dbReference type="Proteomes" id="UP000176864"/>
    </source>
</evidence>
<protein>
    <recommendedName>
        <fullName evidence="1">Fido domain-containing protein</fullName>
    </recommendedName>
</protein>
<organism evidence="2 3">
    <name type="scientific">Candidatus Doudnabacteria bacterium RIFCSPHIGHO2_01_FULL_46_14</name>
    <dbReference type="NCBI Taxonomy" id="1817824"/>
    <lineage>
        <taxon>Bacteria</taxon>
        <taxon>Candidatus Doudnaibacteriota</taxon>
    </lineage>
</organism>
<gene>
    <name evidence="2" type="ORF">A2751_02625</name>
</gene>
<dbReference type="EMBL" id="MFEK01000016">
    <property type="protein sequence ID" value="OGE77915.1"/>
    <property type="molecule type" value="Genomic_DNA"/>
</dbReference>
<dbReference type="Proteomes" id="UP000176864">
    <property type="component" value="Unassembled WGS sequence"/>
</dbReference>
<dbReference type="Pfam" id="PF13310">
    <property type="entry name" value="Virulence_RhuM"/>
    <property type="match status" value="1"/>
</dbReference>
<dbReference type="SUPFAM" id="SSF140931">
    <property type="entry name" value="Fic-like"/>
    <property type="match status" value="1"/>
</dbReference>
<name>A0A1F5NJT9_9BACT</name>
<dbReference type="PANTHER" id="PTHR35810:SF1">
    <property type="entry name" value="CYTOPLASMIC PROTEIN"/>
    <property type="match status" value="1"/>
</dbReference>
<evidence type="ECO:0000313" key="2">
    <source>
        <dbReference type="EMBL" id="OGE77915.1"/>
    </source>
</evidence>
<sequence length="334" mass="38310">MKNQEKPKGEIIIYKAATGPEIQVKLENDTVWLSQKQIAGLFGTERSVITKHLRNIFKTAELSQNSVCAFFAHTAADGKTYKTQYYNLDAVISVGYRVNSKLATEFRIWATQRLRDYIIKGFVINEKRLPEAHVTKLKELETAHKLIQQALESKRSKGYERELLNIISDYANTWFVLNLYDEQKLKIENVTEKKSRGLVYDEVLGNIKKFRARLQAQKQATDLFGVEVSHKLSSIVGGIEQTFGGKSLYKSLEEKAAHLLYFVIKDHPFVDGNKRIGSLLFLLYLIQNHMFYNRRGERKINDTALVALALLIAESKPEQKDIMVKLVVNLINKK</sequence>
<reference evidence="2 3" key="1">
    <citation type="journal article" date="2016" name="Nat. Commun.">
        <title>Thousands of microbial genomes shed light on interconnected biogeochemical processes in an aquifer system.</title>
        <authorList>
            <person name="Anantharaman K."/>
            <person name="Brown C.T."/>
            <person name="Hug L.A."/>
            <person name="Sharon I."/>
            <person name="Castelle C.J."/>
            <person name="Probst A.J."/>
            <person name="Thomas B.C."/>
            <person name="Singh A."/>
            <person name="Wilkins M.J."/>
            <person name="Karaoz U."/>
            <person name="Brodie E.L."/>
            <person name="Williams K.H."/>
            <person name="Hubbard S.S."/>
            <person name="Banfield J.F."/>
        </authorList>
    </citation>
    <scope>NUCLEOTIDE SEQUENCE [LARGE SCALE GENOMIC DNA]</scope>
</reference>
<dbReference type="InterPro" id="IPR036597">
    <property type="entry name" value="Fido-like_dom_sf"/>
</dbReference>
<dbReference type="InterPro" id="IPR003812">
    <property type="entry name" value="Fido"/>
</dbReference>
<evidence type="ECO:0000259" key="1">
    <source>
        <dbReference type="PROSITE" id="PS51459"/>
    </source>
</evidence>
<dbReference type="PROSITE" id="PS51459">
    <property type="entry name" value="FIDO"/>
    <property type="match status" value="1"/>
</dbReference>
<dbReference type="InterPro" id="IPR011204">
    <property type="entry name" value="Virulence_RhuM-like"/>
</dbReference>
<comment type="caution">
    <text evidence="2">The sequence shown here is derived from an EMBL/GenBank/DDBJ whole genome shotgun (WGS) entry which is preliminary data.</text>
</comment>
<proteinExistence type="predicted"/>
<feature type="domain" description="Fido" evidence="1">
    <location>
        <begin position="187"/>
        <end position="329"/>
    </location>
</feature>
<dbReference type="PANTHER" id="PTHR35810">
    <property type="entry name" value="CYTOPLASMIC PROTEIN-RELATED"/>
    <property type="match status" value="1"/>
</dbReference>
<dbReference type="AlphaFoldDB" id="A0A1F5NJT9"/>
<dbReference type="STRING" id="1817824.A2751_02625"/>